<dbReference type="GO" id="GO:0006357">
    <property type="term" value="P:regulation of transcription by RNA polymerase II"/>
    <property type="evidence" value="ECO:0007669"/>
    <property type="project" value="TreeGrafter"/>
</dbReference>
<keyword evidence="11" id="KW-0539">Nucleus</keyword>
<feature type="region of interest" description="Disordered" evidence="13">
    <location>
        <begin position="414"/>
        <end position="503"/>
    </location>
</feature>
<evidence type="ECO:0000256" key="10">
    <source>
        <dbReference type="ARBA" id="ARBA00023163"/>
    </source>
</evidence>
<proteinExistence type="predicted"/>
<reference evidence="15" key="1">
    <citation type="submission" date="2021-02" db="EMBL/GenBank/DDBJ databases">
        <authorList>
            <person name="Steward A R."/>
        </authorList>
    </citation>
    <scope>NUCLEOTIDE SEQUENCE</scope>
</reference>
<feature type="domain" description="C2H2-type" evidence="14">
    <location>
        <begin position="531"/>
        <end position="558"/>
    </location>
</feature>
<evidence type="ECO:0000256" key="9">
    <source>
        <dbReference type="ARBA" id="ARBA00023125"/>
    </source>
</evidence>
<keyword evidence="6" id="KW-0862">Zinc</keyword>
<feature type="compositionally biased region" description="Polar residues" evidence="13">
    <location>
        <begin position="414"/>
        <end position="423"/>
    </location>
</feature>
<feature type="compositionally biased region" description="Low complexity" evidence="13">
    <location>
        <begin position="481"/>
        <end position="494"/>
    </location>
</feature>
<evidence type="ECO:0000256" key="3">
    <source>
        <dbReference type="ARBA" id="ARBA00022723"/>
    </source>
</evidence>
<dbReference type="InterPro" id="IPR057448">
    <property type="entry name" value="BCL-11A_Znf_CCHC"/>
</dbReference>
<feature type="compositionally biased region" description="Low complexity" evidence="13">
    <location>
        <begin position="256"/>
        <end position="273"/>
    </location>
</feature>
<dbReference type="InterPro" id="IPR036236">
    <property type="entry name" value="Znf_C2H2_sf"/>
</dbReference>
<dbReference type="GO" id="GO:0003700">
    <property type="term" value="F:DNA-binding transcription factor activity"/>
    <property type="evidence" value="ECO:0007669"/>
    <property type="project" value="TreeGrafter"/>
</dbReference>
<feature type="domain" description="C2H2-type" evidence="14">
    <location>
        <begin position="503"/>
        <end position="530"/>
    </location>
</feature>
<dbReference type="Proteomes" id="UP000663880">
    <property type="component" value="Unassembled WGS sequence"/>
</dbReference>
<keyword evidence="7" id="KW-0832">Ubl conjugation</keyword>
<comment type="caution">
    <text evidence="15">The sequence shown here is derived from an EMBL/GenBank/DDBJ whole genome shotgun (WGS) entry which is preliminary data.</text>
</comment>
<dbReference type="Pfam" id="PF00096">
    <property type="entry name" value="zf-C2H2"/>
    <property type="match status" value="5"/>
</dbReference>
<keyword evidence="5 12" id="KW-0863">Zinc-finger</keyword>
<dbReference type="InterPro" id="IPR051497">
    <property type="entry name" value="Dev/Hematopoietic_TF"/>
</dbReference>
<keyword evidence="10" id="KW-0804">Transcription</keyword>
<dbReference type="PANTHER" id="PTHR45993:SF6">
    <property type="entry name" value="C2H2-TYPE DOMAIN-CONTAINING PROTEIN"/>
    <property type="match status" value="1"/>
</dbReference>
<feature type="compositionally biased region" description="Basic and acidic residues" evidence="13">
    <location>
        <begin position="190"/>
        <end position="199"/>
    </location>
</feature>
<comment type="subcellular location">
    <subcellularLocation>
        <location evidence="1">Nucleus</location>
    </subcellularLocation>
</comment>
<dbReference type="PROSITE" id="PS00028">
    <property type="entry name" value="ZINC_FINGER_C2H2_1"/>
    <property type="match status" value="5"/>
</dbReference>
<evidence type="ECO:0000256" key="2">
    <source>
        <dbReference type="ARBA" id="ARBA00022499"/>
    </source>
</evidence>
<feature type="compositionally biased region" description="Acidic residues" evidence="13">
    <location>
        <begin position="558"/>
        <end position="602"/>
    </location>
</feature>
<evidence type="ECO:0000256" key="1">
    <source>
        <dbReference type="ARBA" id="ARBA00004123"/>
    </source>
</evidence>
<dbReference type="SUPFAM" id="SSF57667">
    <property type="entry name" value="beta-beta-alpha zinc fingers"/>
    <property type="match status" value="3"/>
</dbReference>
<feature type="compositionally biased region" description="Polar residues" evidence="13">
    <location>
        <begin position="604"/>
        <end position="618"/>
    </location>
</feature>
<feature type="region of interest" description="Disordered" evidence="13">
    <location>
        <begin position="667"/>
        <end position="687"/>
    </location>
</feature>
<feature type="region of interest" description="Disordered" evidence="13">
    <location>
        <begin position="364"/>
        <end position="399"/>
    </location>
</feature>
<dbReference type="Gene3D" id="3.30.160.60">
    <property type="entry name" value="Classic Zinc Finger"/>
    <property type="match status" value="5"/>
</dbReference>
<keyword evidence="4" id="KW-0677">Repeat</keyword>
<keyword evidence="3" id="KW-0479">Metal-binding</keyword>
<feature type="region of interest" description="Disordered" evidence="13">
    <location>
        <begin position="80"/>
        <end position="213"/>
    </location>
</feature>
<feature type="compositionally biased region" description="Pro residues" evidence="13">
    <location>
        <begin position="274"/>
        <end position="291"/>
    </location>
</feature>
<dbReference type="SMART" id="SM00355">
    <property type="entry name" value="ZnF_C2H2"/>
    <property type="match status" value="6"/>
</dbReference>
<feature type="region of interest" description="Disordered" evidence="13">
    <location>
        <begin position="251"/>
        <end position="291"/>
    </location>
</feature>
<dbReference type="FunFam" id="3.30.160.60:FF:000046">
    <property type="entry name" value="Putative B-cell lymphoma/leukemia 11A"/>
    <property type="match status" value="1"/>
</dbReference>
<dbReference type="GO" id="GO:0005634">
    <property type="term" value="C:nucleus"/>
    <property type="evidence" value="ECO:0007669"/>
    <property type="project" value="UniProtKB-SubCell"/>
</dbReference>
<keyword evidence="2" id="KW-1017">Isopeptide bond</keyword>
<dbReference type="FunFam" id="3.30.160.60:FF:001175">
    <property type="entry name" value="Zinc finger, C2H2 type"/>
    <property type="match status" value="1"/>
</dbReference>
<sequence>MDLSSRSKSRFFDSGIDLRRKADADSAAEGGGSPTPGVPADTLTCGACRRAFALSDIVRFIQHKVSSCDKDLTTYHCFSAGPNSDPEDGSRPGQLSTGSGRRPSLLTARRPPNSRVHTPPLASPSIAPPDLLEDGGASSTPKRLLDDADVEQSTPKRRASTSPMPSSSPDEDIKPKIKQEHIMDTSASPEDQKKSRIDVADAESNTMHSEPSNYVCSTCKARVHSAWRLVQHVQHVHGVKIYVESMPQQLLNKQNHSNSSTSSSSSGCSSSSAPLPPPSLRHHPLLPPPDMHSPFGVGGLLRMPLPGSLPPLAHPSVPPAPLFARPNHHDHRYRMEQLVSEQFRHHGLNLAAAAAAVAANSLPPHQAFPSPADRPPVIPTSLSARERQPPVSQPLSLEPQLDFYSQRLRQLAGTTSPGAATGNSSSPSPRKHSPPFASPSPSRVGQTPPVGAGPGTVDAPREATRAHSSISPERRNEPQTADAPPADRSSSSPPNKRTDEANHTCEFCGKKFRYENSLMVHRRIHTREKPFKCTECDEAFEKSSKLKRHMKVHRPESNTEEGGESAGDTGEDETEDELEDEELDGEEEEENEDGEEVEEAEDLTVSNSSVPSAPTRKQTPVLPAHPPTASVVGELMDKFGLSNIAQYSEAFKQALQESGNTLKWQLAKDRDNNNGPPSDKPNGMPPSAALRLKEEFAKMPPQPHPLFNPFESPFEASKRMKLEMDRGEGWWLPTLHAQRPPENIFDGLKNSSNGLLQNPLLKTKESRRNDTCEFCGKVFKNCSNLTVHRRSHTGEKPYKCELCSYACAQSSKLTRHMKTHGRLGKDVYRCRFCEMPFSVPSTLEKHMRKCVVNQSNGGSLALSDDSNACRDEAS</sequence>
<dbReference type="FunFam" id="3.30.160.60:FF:000624">
    <property type="entry name" value="zinc finger protein 697"/>
    <property type="match status" value="1"/>
</dbReference>
<dbReference type="EMBL" id="CAJOBZ010000018">
    <property type="protein sequence ID" value="CAF4856364.1"/>
    <property type="molecule type" value="Genomic_DNA"/>
</dbReference>
<accession>A0A821SK01</accession>
<evidence type="ECO:0000256" key="13">
    <source>
        <dbReference type="SAM" id="MobiDB-lite"/>
    </source>
</evidence>
<keyword evidence="9" id="KW-0238">DNA-binding</keyword>
<feature type="region of interest" description="Disordered" evidence="13">
    <location>
        <begin position="542"/>
        <end position="625"/>
    </location>
</feature>
<dbReference type="InterPro" id="IPR013087">
    <property type="entry name" value="Znf_C2H2_type"/>
</dbReference>
<evidence type="ECO:0000313" key="16">
    <source>
        <dbReference type="Proteomes" id="UP000663880"/>
    </source>
</evidence>
<dbReference type="OrthoDB" id="10046198at2759"/>
<organism evidence="15 16">
    <name type="scientific">Pieris macdunnoughi</name>
    <dbReference type="NCBI Taxonomy" id="345717"/>
    <lineage>
        <taxon>Eukaryota</taxon>
        <taxon>Metazoa</taxon>
        <taxon>Ecdysozoa</taxon>
        <taxon>Arthropoda</taxon>
        <taxon>Hexapoda</taxon>
        <taxon>Insecta</taxon>
        <taxon>Pterygota</taxon>
        <taxon>Neoptera</taxon>
        <taxon>Endopterygota</taxon>
        <taxon>Lepidoptera</taxon>
        <taxon>Glossata</taxon>
        <taxon>Ditrysia</taxon>
        <taxon>Papilionoidea</taxon>
        <taxon>Pieridae</taxon>
        <taxon>Pierinae</taxon>
        <taxon>Pieris</taxon>
    </lineage>
</organism>
<dbReference type="PROSITE" id="PS50157">
    <property type="entry name" value="ZINC_FINGER_C2H2_2"/>
    <property type="match status" value="4"/>
</dbReference>
<dbReference type="FunFam" id="3.30.160.60:FF:000965">
    <property type="entry name" value="Neurotrophin receptor-interacting factor homolog"/>
    <property type="match status" value="1"/>
</dbReference>
<dbReference type="Pfam" id="PF25491">
    <property type="entry name" value="CCHC_BCL-11A"/>
    <property type="match status" value="1"/>
</dbReference>
<dbReference type="GO" id="GO:0008270">
    <property type="term" value="F:zinc ion binding"/>
    <property type="evidence" value="ECO:0007669"/>
    <property type="project" value="UniProtKB-KW"/>
</dbReference>
<dbReference type="AlphaFoldDB" id="A0A821SK01"/>
<evidence type="ECO:0000256" key="4">
    <source>
        <dbReference type="ARBA" id="ARBA00022737"/>
    </source>
</evidence>
<evidence type="ECO:0000256" key="8">
    <source>
        <dbReference type="ARBA" id="ARBA00023015"/>
    </source>
</evidence>
<keyword evidence="16" id="KW-1185">Reference proteome</keyword>
<name>A0A821SK01_9NEOP</name>
<dbReference type="GO" id="GO:0000978">
    <property type="term" value="F:RNA polymerase II cis-regulatory region sequence-specific DNA binding"/>
    <property type="evidence" value="ECO:0007669"/>
    <property type="project" value="TreeGrafter"/>
</dbReference>
<protein>
    <recommendedName>
        <fullName evidence="14">C2H2-type domain-containing protein</fullName>
    </recommendedName>
</protein>
<evidence type="ECO:0000313" key="15">
    <source>
        <dbReference type="EMBL" id="CAF4856364.1"/>
    </source>
</evidence>
<dbReference type="PANTHER" id="PTHR45993">
    <property type="entry name" value="B-CELL LYMPHOMA/LEUKEMIA 11"/>
    <property type="match status" value="1"/>
</dbReference>
<feature type="compositionally biased region" description="Polar residues" evidence="13">
    <location>
        <begin position="203"/>
        <end position="213"/>
    </location>
</feature>
<evidence type="ECO:0000259" key="14">
    <source>
        <dbReference type="PROSITE" id="PS50157"/>
    </source>
</evidence>
<feature type="domain" description="C2H2-type" evidence="14">
    <location>
        <begin position="770"/>
        <end position="797"/>
    </location>
</feature>
<feature type="domain" description="C2H2-type" evidence="14">
    <location>
        <begin position="798"/>
        <end position="820"/>
    </location>
</feature>
<evidence type="ECO:0000256" key="5">
    <source>
        <dbReference type="ARBA" id="ARBA00022771"/>
    </source>
</evidence>
<evidence type="ECO:0000256" key="11">
    <source>
        <dbReference type="ARBA" id="ARBA00023242"/>
    </source>
</evidence>
<evidence type="ECO:0000256" key="12">
    <source>
        <dbReference type="PROSITE-ProRule" id="PRU00042"/>
    </source>
</evidence>
<gene>
    <name evidence="15" type="ORF">PMACD_LOCUS7514</name>
</gene>
<evidence type="ECO:0000256" key="7">
    <source>
        <dbReference type="ARBA" id="ARBA00022843"/>
    </source>
</evidence>
<evidence type="ECO:0000256" key="6">
    <source>
        <dbReference type="ARBA" id="ARBA00022833"/>
    </source>
</evidence>
<keyword evidence="8" id="KW-0805">Transcription regulation</keyword>
<feature type="compositionally biased region" description="Basic and acidic residues" evidence="13">
    <location>
        <begin position="171"/>
        <end position="183"/>
    </location>
</feature>